<comment type="caution">
    <text evidence="2">The sequence shown here is derived from an EMBL/GenBank/DDBJ whole genome shotgun (WGS) entry which is preliminary data.</text>
</comment>
<feature type="signal peptide" evidence="1">
    <location>
        <begin position="1"/>
        <end position="17"/>
    </location>
</feature>
<proteinExistence type="predicted"/>
<sequence>MLLWCHILYSFTCCCTCLTVLTHYTCIQNETCLNIDYTDMLINDLWPQVSHEPSYLIAISKQSSSSVTGTCPSFMEARLIISQAVLLKESAK</sequence>
<accession>A0AAV4DSH6</accession>
<protein>
    <recommendedName>
        <fullName evidence="4">Secreted protein</fullName>
    </recommendedName>
</protein>
<dbReference type="AlphaFoldDB" id="A0AAV4DSH6"/>
<evidence type="ECO:0000313" key="3">
    <source>
        <dbReference type="Proteomes" id="UP000735302"/>
    </source>
</evidence>
<evidence type="ECO:0000256" key="1">
    <source>
        <dbReference type="SAM" id="SignalP"/>
    </source>
</evidence>
<dbReference type="EMBL" id="BLXT01008249">
    <property type="protein sequence ID" value="GFO46987.1"/>
    <property type="molecule type" value="Genomic_DNA"/>
</dbReference>
<feature type="chain" id="PRO_5043595901" description="Secreted protein" evidence="1">
    <location>
        <begin position="18"/>
        <end position="92"/>
    </location>
</feature>
<keyword evidence="1" id="KW-0732">Signal</keyword>
<name>A0AAV4DSH6_9GAST</name>
<organism evidence="2 3">
    <name type="scientific">Plakobranchus ocellatus</name>
    <dbReference type="NCBI Taxonomy" id="259542"/>
    <lineage>
        <taxon>Eukaryota</taxon>
        <taxon>Metazoa</taxon>
        <taxon>Spiralia</taxon>
        <taxon>Lophotrochozoa</taxon>
        <taxon>Mollusca</taxon>
        <taxon>Gastropoda</taxon>
        <taxon>Heterobranchia</taxon>
        <taxon>Euthyneura</taxon>
        <taxon>Panpulmonata</taxon>
        <taxon>Sacoglossa</taxon>
        <taxon>Placobranchoidea</taxon>
        <taxon>Plakobranchidae</taxon>
        <taxon>Plakobranchus</taxon>
    </lineage>
</organism>
<evidence type="ECO:0000313" key="2">
    <source>
        <dbReference type="EMBL" id="GFO46987.1"/>
    </source>
</evidence>
<dbReference type="Proteomes" id="UP000735302">
    <property type="component" value="Unassembled WGS sequence"/>
</dbReference>
<evidence type="ECO:0008006" key="4">
    <source>
        <dbReference type="Google" id="ProtNLM"/>
    </source>
</evidence>
<reference evidence="2 3" key="1">
    <citation type="journal article" date="2021" name="Elife">
        <title>Chloroplast acquisition without the gene transfer in kleptoplastic sea slugs, Plakobranchus ocellatus.</title>
        <authorList>
            <person name="Maeda T."/>
            <person name="Takahashi S."/>
            <person name="Yoshida T."/>
            <person name="Shimamura S."/>
            <person name="Takaki Y."/>
            <person name="Nagai Y."/>
            <person name="Toyoda A."/>
            <person name="Suzuki Y."/>
            <person name="Arimoto A."/>
            <person name="Ishii H."/>
            <person name="Satoh N."/>
            <person name="Nishiyama T."/>
            <person name="Hasebe M."/>
            <person name="Maruyama T."/>
            <person name="Minagawa J."/>
            <person name="Obokata J."/>
            <person name="Shigenobu S."/>
        </authorList>
    </citation>
    <scope>NUCLEOTIDE SEQUENCE [LARGE SCALE GENOMIC DNA]</scope>
</reference>
<gene>
    <name evidence="2" type="ORF">PoB_007349200</name>
</gene>
<keyword evidence="3" id="KW-1185">Reference proteome</keyword>